<keyword evidence="4" id="KW-1185">Reference proteome</keyword>
<evidence type="ECO:0000313" key="3">
    <source>
        <dbReference type="EMBL" id="GGQ60449.1"/>
    </source>
</evidence>
<feature type="region of interest" description="Disordered" evidence="1">
    <location>
        <begin position="113"/>
        <end position="133"/>
    </location>
</feature>
<dbReference type="Proteomes" id="UP000620156">
    <property type="component" value="Unassembled WGS sequence"/>
</dbReference>
<organism evidence="3 4">
    <name type="scientific">Streptomyces ruber</name>
    <dbReference type="NCBI Taxonomy" id="83378"/>
    <lineage>
        <taxon>Bacteria</taxon>
        <taxon>Bacillati</taxon>
        <taxon>Actinomycetota</taxon>
        <taxon>Actinomycetes</taxon>
        <taxon>Kitasatosporales</taxon>
        <taxon>Streptomycetaceae</taxon>
        <taxon>Streptomyces</taxon>
    </lineage>
</organism>
<protein>
    <submittedName>
        <fullName evidence="3">Lipoprotein</fullName>
    </submittedName>
</protein>
<proteinExistence type="predicted"/>
<reference evidence="3" key="1">
    <citation type="journal article" date="2014" name="Int. J. Syst. Evol. Microbiol.">
        <title>Complete genome sequence of Corynebacterium casei LMG S-19264T (=DSM 44701T), isolated from a smear-ripened cheese.</title>
        <authorList>
            <consortium name="US DOE Joint Genome Institute (JGI-PGF)"/>
            <person name="Walter F."/>
            <person name="Albersmeier A."/>
            <person name="Kalinowski J."/>
            <person name="Ruckert C."/>
        </authorList>
    </citation>
    <scope>NUCLEOTIDE SEQUENCE</scope>
    <source>
        <strain evidence="3">JCM 3131</strain>
    </source>
</reference>
<dbReference type="AlphaFoldDB" id="A0A918BD85"/>
<evidence type="ECO:0000256" key="1">
    <source>
        <dbReference type="SAM" id="MobiDB-lite"/>
    </source>
</evidence>
<dbReference type="RefSeq" id="WP_189217602.1">
    <property type="nucleotide sequence ID" value="NZ_BMQK01000006.1"/>
</dbReference>
<reference evidence="3" key="2">
    <citation type="submission" date="2020-09" db="EMBL/GenBank/DDBJ databases">
        <authorList>
            <person name="Sun Q."/>
            <person name="Ohkuma M."/>
        </authorList>
    </citation>
    <scope>NUCLEOTIDE SEQUENCE</scope>
    <source>
        <strain evidence="3">JCM 3131</strain>
    </source>
</reference>
<keyword evidence="2" id="KW-0732">Signal</keyword>
<comment type="caution">
    <text evidence="3">The sequence shown here is derived from an EMBL/GenBank/DDBJ whole genome shotgun (WGS) entry which is preliminary data.</text>
</comment>
<evidence type="ECO:0000313" key="4">
    <source>
        <dbReference type="Proteomes" id="UP000620156"/>
    </source>
</evidence>
<dbReference type="EMBL" id="BMQK01000006">
    <property type="protein sequence ID" value="GGQ60449.1"/>
    <property type="molecule type" value="Genomic_DNA"/>
</dbReference>
<feature type="signal peptide" evidence="2">
    <location>
        <begin position="1"/>
        <end position="26"/>
    </location>
</feature>
<gene>
    <name evidence="3" type="ORF">GCM10010145_33190</name>
</gene>
<accession>A0A918BD85</accession>
<feature type="chain" id="PRO_5037341941" evidence="2">
    <location>
        <begin position="27"/>
        <end position="171"/>
    </location>
</feature>
<sequence length="171" mass="17139">MRGTRVASAALLGVAALTFSSSAAGAAVAGDITSFGFSVSPSTVAAGGRVTLHVDGCRRDARVSSSVFDTVTVPKGRRAATATVDWDARPGAVYEVTFRCGHETGHTDLTIAKGRPSGHPTHLPPDRGSHTGVGGEAGVDAGEIGLGAALVAGTLAAAYGVSRRRPTGDRS</sequence>
<keyword evidence="3" id="KW-0449">Lipoprotein</keyword>
<evidence type="ECO:0000256" key="2">
    <source>
        <dbReference type="SAM" id="SignalP"/>
    </source>
</evidence>
<name>A0A918BD85_9ACTN</name>